<evidence type="ECO:0000313" key="3">
    <source>
        <dbReference type="Proteomes" id="UP000292958"/>
    </source>
</evidence>
<dbReference type="SUPFAM" id="SSF54909">
    <property type="entry name" value="Dimeric alpha+beta barrel"/>
    <property type="match status" value="1"/>
</dbReference>
<dbReference type="PANTHER" id="PTHR33336:SF15">
    <property type="entry name" value="ABM DOMAIN-CONTAINING PROTEIN"/>
    <property type="match status" value="1"/>
</dbReference>
<keyword evidence="3" id="KW-1185">Reference proteome</keyword>
<dbReference type="PANTHER" id="PTHR33336">
    <property type="entry name" value="QUINOL MONOOXYGENASE YGIN-RELATED"/>
    <property type="match status" value="1"/>
</dbReference>
<dbReference type="RefSeq" id="WP_130419155.1">
    <property type="nucleotide sequence ID" value="NZ_SHKW01000001.1"/>
</dbReference>
<evidence type="ECO:0000313" key="2">
    <source>
        <dbReference type="EMBL" id="RZU41211.1"/>
    </source>
</evidence>
<organism evidence="2 3">
    <name type="scientific">Edaphobacter modestus</name>
    <dbReference type="NCBI Taxonomy" id="388466"/>
    <lineage>
        <taxon>Bacteria</taxon>
        <taxon>Pseudomonadati</taxon>
        <taxon>Acidobacteriota</taxon>
        <taxon>Terriglobia</taxon>
        <taxon>Terriglobales</taxon>
        <taxon>Acidobacteriaceae</taxon>
        <taxon>Edaphobacter</taxon>
    </lineage>
</organism>
<dbReference type="InterPro" id="IPR050744">
    <property type="entry name" value="AI-2_Isomerase_LsrG"/>
</dbReference>
<reference evidence="2 3" key="1">
    <citation type="submission" date="2019-02" db="EMBL/GenBank/DDBJ databases">
        <title>Genomic Encyclopedia of Archaeal and Bacterial Type Strains, Phase II (KMG-II): from individual species to whole genera.</title>
        <authorList>
            <person name="Goeker M."/>
        </authorList>
    </citation>
    <scope>NUCLEOTIDE SEQUENCE [LARGE SCALE GENOMIC DNA]</scope>
    <source>
        <strain evidence="2 3">DSM 18101</strain>
    </source>
</reference>
<dbReference type="Pfam" id="PF03992">
    <property type="entry name" value="ABM"/>
    <property type="match status" value="1"/>
</dbReference>
<evidence type="ECO:0000259" key="1">
    <source>
        <dbReference type="PROSITE" id="PS51725"/>
    </source>
</evidence>
<dbReference type="PROSITE" id="PS51725">
    <property type="entry name" value="ABM"/>
    <property type="match status" value="1"/>
</dbReference>
<dbReference type="EMBL" id="SHKW01000001">
    <property type="protein sequence ID" value="RZU41211.1"/>
    <property type="molecule type" value="Genomic_DNA"/>
</dbReference>
<dbReference type="InterPro" id="IPR011008">
    <property type="entry name" value="Dimeric_a/b-barrel"/>
</dbReference>
<sequence>MVSFTVRMRFEPGDHDEIAGILRKLTEASRQEPGCVSYIPHFVEGEPATVVIYEQYADDAALDFHRNTPHFQQYAVGGLFQKMLERQLENLTAVC</sequence>
<keyword evidence="2" id="KW-0503">Monooxygenase</keyword>
<comment type="caution">
    <text evidence="2">The sequence shown here is derived from an EMBL/GenBank/DDBJ whole genome shotgun (WGS) entry which is preliminary data.</text>
</comment>
<dbReference type="Gene3D" id="3.30.70.100">
    <property type="match status" value="1"/>
</dbReference>
<feature type="domain" description="ABM" evidence="1">
    <location>
        <begin position="2"/>
        <end position="91"/>
    </location>
</feature>
<dbReference type="GO" id="GO:0004497">
    <property type="term" value="F:monooxygenase activity"/>
    <property type="evidence" value="ECO:0007669"/>
    <property type="project" value="UniProtKB-KW"/>
</dbReference>
<keyword evidence="2" id="KW-0560">Oxidoreductase</keyword>
<accession>A0A4Q7YVM9</accession>
<dbReference type="OrthoDB" id="9806189at2"/>
<dbReference type="InterPro" id="IPR007138">
    <property type="entry name" value="ABM_dom"/>
</dbReference>
<dbReference type="Proteomes" id="UP000292958">
    <property type="component" value="Unassembled WGS sequence"/>
</dbReference>
<dbReference type="AlphaFoldDB" id="A0A4Q7YVM9"/>
<proteinExistence type="predicted"/>
<protein>
    <submittedName>
        <fullName evidence="2">Quinol monooxygenase YgiN</fullName>
    </submittedName>
</protein>
<name>A0A4Q7YVM9_9BACT</name>
<gene>
    <name evidence="2" type="ORF">BDD14_2715</name>
</gene>